<dbReference type="InterPro" id="IPR012309">
    <property type="entry name" value="DNA_ligase_ATP-dep_C"/>
</dbReference>
<keyword evidence="17" id="KW-0464">Manganese</keyword>
<evidence type="ECO:0000256" key="3">
    <source>
        <dbReference type="ARBA" id="ARBA00022598"/>
    </source>
</evidence>
<keyword evidence="3 23" id="KW-0436">Ligase</keyword>
<dbReference type="NCBIfam" id="TIGR02778">
    <property type="entry name" value="ligD_pol"/>
    <property type="match status" value="1"/>
</dbReference>
<dbReference type="Gene3D" id="3.30.1490.70">
    <property type="match status" value="1"/>
</dbReference>
<evidence type="ECO:0000256" key="6">
    <source>
        <dbReference type="ARBA" id="ARBA00022722"/>
    </source>
</evidence>
<evidence type="ECO:0000259" key="22">
    <source>
        <dbReference type="PROSITE" id="PS50160"/>
    </source>
</evidence>
<keyword evidence="10" id="KW-0378">Hydrolase</keyword>
<dbReference type="InterPro" id="IPR014143">
    <property type="entry name" value="NHEJ_ligase_prk"/>
</dbReference>
<evidence type="ECO:0000256" key="18">
    <source>
        <dbReference type="ARBA" id="ARBA00023268"/>
    </source>
</evidence>
<keyword evidence="18" id="KW-0511">Multifunctional enzyme</keyword>
<dbReference type="SUPFAM" id="SSF56091">
    <property type="entry name" value="DNA ligase/mRNA capping enzyme, catalytic domain"/>
    <property type="match status" value="1"/>
</dbReference>
<evidence type="ECO:0000256" key="7">
    <source>
        <dbReference type="ARBA" id="ARBA00022723"/>
    </source>
</evidence>
<evidence type="ECO:0000313" key="24">
    <source>
        <dbReference type="Proteomes" id="UP001626536"/>
    </source>
</evidence>
<evidence type="ECO:0000256" key="14">
    <source>
        <dbReference type="ARBA" id="ARBA00023125"/>
    </source>
</evidence>
<organism evidence="23 24">
    <name type="scientific">Methylocapsa polymorpha</name>
    <dbReference type="NCBI Taxonomy" id="3080828"/>
    <lineage>
        <taxon>Bacteria</taxon>
        <taxon>Pseudomonadati</taxon>
        <taxon>Pseudomonadota</taxon>
        <taxon>Alphaproteobacteria</taxon>
        <taxon>Hyphomicrobiales</taxon>
        <taxon>Beijerinckiaceae</taxon>
        <taxon>Methylocapsa</taxon>
    </lineage>
</organism>
<comment type="cofactor">
    <cofactor evidence="1">
        <name>Mn(2+)</name>
        <dbReference type="ChEBI" id="CHEBI:29035"/>
    </cofactor>
</comment>
<reference evidence="23 24" key="1">
    <citation type="submission" date="2023-10" db="EMBL/GenBank/DDBJ databases">
        <title>Novel methanotroph of the genus Methylocapsa from a subarctic wetland.</title>
        <authorList>
            <person name="Belova S.E."/>
            <person name="Oshkin I.Y."/>
            <person name="Miroshnikov K."/>
            <person name="Dedysh S.N."/>
        </authorList>
    </citation>
    <scope>NUCLEOTIDE SEQUENCE [LARGE SCALE GENOMIC DNA]</scope>
    <source>
        <strain evidence="23 24">RX1</strain>
    </source>
</reference>
<evidence type="ECO:0000256" key="12">
    <source>
        <dbReference type="ARBA" id="ARBA00022840"/>
    </source>
</evidence>
<dbReference type="CDD" id="cd07971">
    <property type="entry name" value="OBF_DNA_ligase_LigD"/>
    <property type="match status" value="1"/>
</dbReference>
<evidence type="ECO:0000256" key="17">
    <source>
        <dbReference type="ARBA" id="ARBA00023211"/>
    </source>
</evidence>
<keyword evidence="24" id="KW-1185">Reference proteome</keyword>
<comment type="catalytic activity">
    <reaction evidence="20">
        <text>ATP + (deoxyribonucleotide)n-3'-hydroxyl + 5'-phospho-(deoxyribonucleotide)m = (deoxyribonucleotide)n+m + AMP + diphosphate.</text>
        <dbReference type="EC" id="6.5.1.1"/>
    </reaction>
</comment>
<feature type="region of interest" description="Disordered" evidence="21">
    <location>
        <begin position="227"/>
        <end position="257"/>
    </location>
</feature>
<dbReference type="NCBIfam" id="NF004628">
    <property type="entry name" value="PRK05972.1"/>
    <property type="match status" value="1"/>
</dbReference>
<protein>
    <recommendedName>
        <fullName evidence="2">DNA ligase (ATP)</fullName>
        <ecNumber evidence="2">6.5.1.1</ecNumber>
    </recommendedName>
    <alternativeName>
        <fullName evidence="19">NHEJ DNA polymerase</fullName>
    </alternativeName>
</protein>
<evidence type="ECO:0000256" key="20">
    <source>
        <dbReference type="ARBA" id="ARBA00034003"/>
    </source>
</evidence>
<sequence length="898" mass="98648">MQESKLAKYRSKRDFSKTVEPAGETEIVGLRRRRFVIQKHAATRLHYDLRLELDGVFKSWAVTRGPSLDPHDKRLAVEVEDHPLEYGDFEGAIPKGQYGGGTVQLWDRGYWEPEDTKSPEEALARGELKFLLYGERLRGSWVLVRMKHDRNRGKRTNWLLIKHIDQYAREGDADAMLAEDRSVASGRAMAEIASGQGRGPKPFMLVGKGSGDPGAIWDARKDSASDKGVARKSVAKTSLKTSMRPRSASLPDFIPPQLCQPVKRPPAGGGWAHEIKFDGYRVQLRVEGGKVTLRTRKGLDWTGRFAAIAQEAKSFPDVIMDGEIVALGEKGAPDFAALQAALSEGKTDNLIFYAFDLLFEGETDWRPRPLSRRKDRLRELISAQGRGEAELIRFVEHFETGGDAVLKSACRLLLEGIVSKKLDAPYQSGRSGTWTKAKCRAGHEVVIGGWTTTNGKFRSLLVGVNHRGRFVYIGRVGTGYGKAKIEKLLPRLKEVATSNSPFAGAGAPRKDATINWTRPELVAEIEFAGWTGDGMVRQAAFKGLREDKPASEVEVESPAPAAETDVPEPSVKTKARGRHSAAADKPANAGKPNRPIVMGVLISNPNKALWPDGGDGAPVAKLDLARYFEAVGPWMIGHIRGRPCSLVRAPDGIEGQQFFQRHAMTGASSLLDLVTVFGDRTPYLEIDRIEGLAAVAQIAGLELHPWNCEPNRPETPGRLVFDLDPGPDVPFSSVVEAAREMRDRLDSLGLVAFCKTTGGKGLHVVAPLAVAKNTKLTWPEAKEFARELCRRMASDKPQLYVVNMAKKLRTGRIFLDYLRNDRMATAVAPLSPRARPGATVSMPLTWMQVKADLDPKRFTIRSAPGLIGKSKAWADYCGGQRSLETAIKKLGRSVIAAA</sequence>
<dbReference type="PROSITE" id="PS50160">
    <property type="entry name" value="DNA_LIGASE_A3"/>
    <property type="match status" value="1"/>
</dbReference>
<dbReference type="CDD" id="cd07906">
    <property type="entry name" value="Adenylation_DNA_ligase_LigD_LigC"/>
    <property type="match status" value="1"/>
</dbReference>
<evidence type="ECO:0000256" key="4">
    <source>
        <dbReference type="ARBA" id="ARBA00022679"/>
    </source>
</evidence>
<evidence type="ECO:0000256" key="1">
    <source>
        <dbReference type="ARBA" id="ARBA00001936"/>
    </source>
</evidence>
<dbReference type="InterPro" id="IPR033651">
    <property type="entry name" value="PaeLigD_Pol-like"/>
</dbReference>
<dbReference type="Pfam" id="PF04679">
    <property type="entry name" value="DNA_ligase_A_C"/>
    <property type="match status" value="1"/>
</dbReference>
<keyword evidence="11" id="KW-0269">Exonuclease</keyword>
<keyword evidence="5" id="KW-0548">Nucleotidyltransferase</keyword>
<keyword evidence="6" id="KW-0540">Nuclease</keyword>
<gene>
    <name evidence="23" type="primary">ligD</name>
    <name evidence="23" type="ORF">RZS28_10595</name>
</gene>
<keyword evidence="12" id="KW-0067">ATP-binding</keyword>
<evidence type="ECO:0000256" key="11">
    <source>
        <dbReference type="ARBA" id="ARBA00022839"/>
    </source>
</evidence>
<evidence type="ECO:0000256" key="8">
    <source>
        <dbReference type="ARBA" id="ARBA00022741"/>
    </source>
</evidence>
<evidence type="ECO:0000256" key="15">
    <source>
        <dbReference type="ARBA" id="ARBA00023172"/>
    </source>
</evidence>
<dbReference type="SUPFAM" id="SSF50249">
    <property type="entry name" value="Nucleic acid-binding proteins"/>
    <property type="match status" value="1"/>
</dbReference>
<dbReference type="Gene3D" id="2.40.50.140">
    <property type="entry name" value="Nucleic acid-binding proteins"/>
    <property type="match status" value="1"/>
</dbReference>
<dbReference type="EMBL" id="CP136862">
    <property type="protein sequence ID" value="WOJ88291.1"/>
    <property type="molecule type" value="Genomic_DNA"/>
</dbReference>
<keyword evidence="9" id="KW-0227">DNA damage</keyword>
<accession>A0ABZ0HQS8</accession>
<dbReference type="InterPro" id="IPR014144">
    <property type="entry name" value="LigD_PE_domain"/>
</dbReference>
<evidence type="ECO:0000256" key="13">
    <source>
        <dbReference type="ARBA" id="ARBA00022932"/>
    </source>
</evidence>
<dbReference type="PANTHER" id="PTHR42705">
    <property type="entry name" value="BIFUNCTIONAL NON-HOMOLOGOUS END JOINING PROTEIN LIGD"/>
    <property type="match status" value="1"/>
</dbReference>
<dbReference type="NCBIfam" id="TIGR02776">
    <property type="entry name" value="NHEJ_ligase_prk"/>
    <property type="match status" value="1"/>
</dbReference>
<evidence type="ECO:0000256" key="10">
    <source>
        <dbReference type="ARBA" id="ARBA00022801"/>
    </source>
</evidence>
<evidence type="ECO:0000256" key="2">
    <source>
        <dbReference type="ARBA" id="ARBA00012727"/>
    </source>
</evidence>
<dbReference type="NCBIfam" id="TIGR02777">
    <property type="entry name" value="LigD_PE_dom"/>
    <property type="match status" value="1"/>
</dbReference>
<dbReference type="CDD" id="cd04862">
    <property type="entry name" value="PaeLigD_Pol_like"/>
    <property type="match status" value="1"/>
</dbReference>
<dbReference type="InterPro" id="IPR014146">
    <property type="entry name" value="LigD_ligase_dom"/>
</dbReference>
<evidence type="ECO:0000256" key="16">
    <source>
        <dbReference type="ARBA" id="ARBA00023204"/>
    </source>
</evidence>
<proteinExistence type="predicted"/>
<dbReference type="InterPro" id="IPR014145">
    <property type="entry name" value="LigD_pol_dom"/>
</dbReference>
<evidence type="ECO:0000256" key="21">
    <source>
        <dbReference type="SAM" id="MobiDB-lite"/>
    </source>
</evidence>
<keyword evidence="8" id="KW-0547">Nucleotide-binding</keyword>
<dbReference type="Proteomes" id="UP001626536">
    <property type="component" value="Chromosome"/>
</dbReference>
<evidence type="ECO:0000256" key="5">
    <source>
        <dbReference type="ARBA" id="ARBA00022695"/>
    </source>
</evidence>
<dbReference type="InterPro" id="IPR012310">
    <property type="entry name" value="DNA_ligase_ATP-dep_cent"/>
</dbReference>
<feature type="domain" description="ATP-dependent DNA ligase family profile" evidence="22">
    <location>
        <begin position="343"/>
        <end position="438"/>
    </location>
</feature>
<dbReference type="Pfam" id="PF01068">
    <property type="entry name" value="DNA_ligase_A_M"/>
    <property type="match status" value="1"/>
</dbReference>
<dbReference type="GO" id="GO:0003910">
    <property type="term" value="F:DNA ligase (ATP) activity"/>
    <property type="evidence" value="ECO:0007669"/>
    <property type="project" value="UniProtKB-EC"/>
</dbReference>
<evidence type="ECO:0000313" key="23">
    <source>
        <dbReference type="EMBL" id="WOJ88291.1"/>
    </source>
</evidence>
<keyword evidence="16" id="KW-0234">DNA repair</keyword>
<keyword evidence="14" id="KW-0238">DNA-binding</keyword>
<keyword evidence="15" id="KW-0233">DNA recombination</keyword>
<dbReference type="Pfam" id="PF21686">
    <property type="entry name" value="LigD_Prim-Pol"/>
    <property type="match status" value="1"/>
</dbReference>
<keyword evidence="4" id="KW-0808">Transferase</keyword>
<dbReference type="PANTHER" id="PTHR42705:SF2">
    <property type="entry name" value="BIFUNCTIONAL NON-HOMOLOGOUS END JOINING PROTEIN LIGD"/>
    <property type="match status" value="1"/>
</dbReference>
<keyword evidence="7" id="KW-0479">Metal-binding</keyword>
<dbReference type="EC" id="6.5.1.1" evidence="2"/>
<dbReference type="Gene3D" id="3.30.470.30">
    <property type="entry name" value="DNA ligase/mRNA capping enzyme"/>
    <property type="match status" value="1"/>
</dbReference>
<keyword evidence="13" id="KW-0239">DNA-directed DNA polymerase</keyword>
<dbReference type="InterPro" id="IPR012340">
    <property type="entry name" value="NA-bd_OB-fold"/>
</dbReference>
<dbReference type="InterPro" id="IPR052171">
    <property type="entry name" value="NHEJ_LigD"/>
</dbReference>
<dbReference type="NCBIfam" id="TIGR02779">
    <property type="entry name" value="NHEJ_ligase_lig"/>
    <property type="match status" value="1"/>
</dbReference>
<name>A0ABZ0HQS8_9HYPH</name>
<dbReference type="Pfam" id="PF13298">
    <property type="entry name" value="LigD_N"/>
    <property type="match status" value="1"/>
</dbReference>
<evidence type="ECO:0000256" key="19">
    <source>
        <dbReference type="ARBA" id="ARBA00029943"/>
    </source>
</evidence>
<evidence type="ECO:0000256" key="9">
    <source>
        <dbReference type="ARBA" id="ARBA00022763"/>
    </source>
</evidence>
<dbReference type="Gene3D" id="3.90.920.10">
    <property type="entry name" value="DNA primase, PRIM domain"/>
    <property type="match status" value="1"/>
</dbReference>
<feature type="region of interest" description="Disordered" evidence="21">
    <location>
        <begin position="547"/>
        <end position="590"/>
    </location>
</feature>
<dbReference type="RefSeq" id="WP_407337726.1">
    <property type="nucleotide sequence ID" value="NZ_CP136862.1"/>
</dbReference>